<feature type="region of interest" description="Disordered" evidence="1">
    <location>
        <begin position="68"/>
        <end position="157"/>
    </location>
</feature>
<dbReference type="InParanoid" id="A0A2C9C3D4"/>
<sequence>MAPISNAATVEKLIKKVADGDDIVTAVKSLAVLNIPLKLAVDLQIVEVLTPLSSSPLLNGPIHEILKKLEGKREKENSGKSPLKKKTSIRRVSSTKGGSKKRRSSLVTKKIQEVPPKDEPLEKENCKTTSNRSRLFKKNEPTKKDSSIWKRIKNVQA</sequence>
<accession>A0A2C9C3D4</accession>
<gene>
    <name evidence="2" type="ORF">CELE_R03H10.11</name>
    <name evidence="2 4" type="ORF">R03H10.11</name>
</gene>
<dbReference type="AGR" id="WB:WBGene00271824"/>
<dbReference type="OrthoDB" id="10560652at2759"/>
<dbReference type="SMR" id="A0A2C9C3D4"/>
<name>A0A2C9C3D4_CAEEL</name>
<dbReference type="EMBL" id="BX284602">
    <property type="protein sequence ID" value="SOF58768.1"/>
    <property type="molecule type" value="Genomic_DNA"/>
</dbReference>
<protein>
    <submittedName>
        <fullName evidence="2">Uncharacterized protein</fullName>
    </submittedName>
</protein>
<proteinExistence type="predicted"/>
<evidence type="ECO:0000313" key="2">
    <source>
        <dbReference type="EMBL" id="SOF58768.1"/>
    </source>
</evidence>
<evidence type="ECO:0000313" key="3">
    <source>
        <dbReference type="Proteomes" id="UP000001940"/>
    </source>
</evidence>
<evidence type="ECO:0000313" key="4">
    <source>
        <dbReference type="WormBase" id="R03H10.11"/>
    </source>
</evidence>
<reference evidence="2 3" key="1">
    <citation type="journal article" date="1998" name="Science">
        <title>Genome sequence of the nematode C. elegans: a platform for investigating biology.</title>
        <authorList>
            <consortium name="The C. elegans sequencing consortium"/>
            <person name="Sulson J.E."/>
            <person name="Waterston R."/>
        </authorList>
    </citation>
    <scope>NUCLEOTIDE SEQUENCE [LARGE SCALE GENOMIC DNA]</scope>
    <source>
        <strain evidence="2 3">Bristol N2</strain>
    </source>
</reference>
<evidence type="ECO:0000256" key="1">
    <source>
        <dbReference type="SAM" id="MobiDB-lite"/>
    </source>
</evidence>
<dbReference type="Bgee" id="WBGene00271824">
    <property type="expression patterns" value="Expressed in embryo and 3 other cell types or tissues"/>
</dbReference>
<keyword evidence="3" id="KW-1185">Reference proteome</keyword>
<dbReference type="WormBase" id="R03H10.11">
    <property type="protein sequence ID" value="CE52398"/>
    <property type="gene ID" value="WBGene00271824"/>
</dbReference>
<organism evidence="2 3">
    <name type="scientific">Caenorhabditis elegans</name>
    <dbReference type="NCBI Taxonomy" id="6239"/>
    <lineage>
        <taxon>Eukaryota</taxon>
        <taxon>Metazoa</taxon>
        <taxon>Ecdysozoa</taxon>
        <taxon>Nematoda</taxon>
        <taxon>Chromadorea</taxon>
        <taxon>Rhabditida</taxon>
        <taxon>Rhabditina</taxon>
        <taxon>Rhabditomorpha</taxon>
        <taxon>Rhabditoidea</taxon>
        <taxon>Rhabditidae</taxon>
        <taxon>Peloderinae</taxon>
        <taxon>Caenorhabditis</taxon>
    </lineage>
</organism>
<dbReference type="FunCoup" id="A0A2C9C3D4">
    <property type="interactions" value="268"/>
</dbReference>
<dbReference type="AlphaFoldDB" id="A0A2C9C3D4"/>
<feature type="compositionally biased region" description="Basic and acidic residues" evidence="1">
    <location>
        <begin position="110"/>
        <end position="126"/>
    </location>
</feature>
<dbReference type="Proteomes" id="UP000001940">
    <property type="component" value="Chromosome II"/>
</dbReference>
<feature type="compositionally biased region" description="Basic and acidic residues" evidence="1">
    <location>
        <begin position="137"/>
        <end position="148"/>
    </location>
</feature>
<feature type="compositionally biased region" description="Basic and acidic residues" evidence="1">
    <location>
        <begin position="68"/>
        <end position="78"/>
    </location>
</feature>